<keyword evidence="5" id="KW-0067">ATP-binding</keyword>
<keyword evidence="6 9" id="KW-1133">Transmembrane helix</keyword>
<dbReference type="InParanoid" id="A0A6C2YNX8"/>
<sequence length="767" mass="83842">MSVSANLPIESIPIASRAAVESLLIDGESILGVFLPDLNAGLQFEASFVVLTDRRLLAPLENGATNPDSSDSDLRNWRVWDVQEGYSLKASDSGGIGILEFFSPQRRLATWRYTAAKAIEAQRFAQRYDGILKTRRGELVLQGTVCPSCGAAITSDDGICQACKPKDDAPKFGALWRLSRFARTRSRQILIGFGLTLASTTAAMVPPYLTMPLLDNVLIPHQAGQPADFGLVKWYLGGLVLAAMVAWVLDWARVYVLANTSELIAADVRNATYRHLQSLSLEFFGGKRTGDLISRVSSDSDRLCNFLSINVVDFCADCLMILLTATILLRIDAALAMATLLPFPIILLLVYWIRGRLLRNFRHAGVAWSGMTSILADTIPGIRVVKAFAQESREVERFEEGNERVVRANDRVNILWSFFTPTVALMTTLGLVVVWASASYRVSQNQITVGVLTLFLAYITRFYGRIEGMIRMVNASQRAAASAQRIFEILDRIPSVPEPTKPIEPGRLNGGITLDNVRFQYGTREVIHGVSLEIQPGEMIGLVGPSGAGKSTLVNLICRFYDVAAGAIKVDGVDIRSFSVQAYRANIGIVLQEPFLFYGTIAENIAYGKPDATREQIVAAARAARAHDFILKLNGGYDSLVGERGQSLSGGERQRISIARALLMNPAILILDEATSSVDNETEREIQAALDSLIQGRTTIAIAHRLTTLRRANRLIVLERGRIVEMGNHEQLIDLPNGVYARLHQTQDEAGANAEPSAAKGGADSHG</sequence>
<dbReference type="GO" id="GO:0005886">
    <property type="term" value="C:plasma membrane"/>
    <property type="evidence" value="ECO:0007669"/>
    <property type="project" value="UniProtKB-SubCell"/>
</dbReference>
<dbReference type="PROSITE" id="PS00211">
    <property type="entry name" value="ABC_TRANSPORTER_1"/>
    <property type="match status" value="1"/>
</dbReference>
<evidence type="ECO:0000256" key="3">
    <source>
        <dbReference type="ARBA" id="ARBA00022692"/>
    </source>
</evidence>
<dbReference type="PROSITE" id="PS50929">
    <property type="entry name" value="ABC_TM1F"/>
    <property type="match status" value="1"/>
</dbReference>
<feature type="domain" description="ABC transporter" evidence="10">
    <location>
        <begin position="512"/>
        <end position="745"/>
    </location>
</feature>
<feature type="transmembrane region" description="Helical" evidence="9">
    <location>
        <begin position="334"/>
        <end position="353"/>
    </location>
</feature>
<keyword evidence="4" id="KW-0547">Nucleotide-binding</keyword>
<keyword evidence="2" id="KW-0813">Transport</keyword>
<keyword evidence="3 9" id="KW-0812">Transmembrane</keyword>
<accession>A0A6C2YNX8</accession>
<evidence type="ECO:0000259" key="10">
    <source>
        <dbReference type="PROSITE" id="PS50893"/>
    </source>
</evidence>
<dbReference type="PANTHER" id="PTHR43394">
    <property type="entry name" value="ATP-DEPENDENT PERMEASE MDL1, MITOCHONDRIAL"/>
    <property type="match status" value="1"/>
</dbReference>
<feature type="domain" description="ABC transmembrane type-1" evidence="11">
    <location>
        <begin position="190"/>
        <end position="478"/>
    </location>
</feature>
<dbReference type="GO" id="GO:0005524">
    <property type="term" value="F:ATP binding"/>
    <property type="evidence" value="ECO:0007669"/>
    <property type="project" value="UniProtKB-KW"/>
</dbReference>
<dbReference type="InterPro" id="IPR011527">
    <property type="entry name" value="ABC1_TM_dom"/>
</dbReference>
<evidence type="ECO:0008006" key="14">
    <source>
        <dbReference type="Google" id="ProtNLM"/>
    </source>
</evidence>
<dbReference type="CDD" id="cd18563">
    <property type="entry name" value="ABC_6TM_exporter_like"/>
    <property type="match status" value="1"/>
</dbReference>
<dbReference type="AlphaFoldDB" id="A0A6C2YNX8"/>
<evidence type="ECO:0000313" key="13">
    <source>
        <dbReference type="Proteomes" id="UP000464378"/>
    </source>
</evidence>
<evidence type="ECO:0000256" key="9">
    <source>
        <dbReference type="SAM" id="Phobius"/>
    </source>
</evidence>
<protein>
    <recommendedName>
        <fullName evidence="14">ABC transporter domain-containing protein</fullName>
    </recommendedName>
</protein>
<evidence type="ECO:0000256" key="2">
    <source>
        <dbReference type="ARBA" id="ARBA00022448"/>
    </source>
</evidence>
<evidence type="ECO:0000256" key="1">
    <source>
        <dbReference type="ARBA" id="ARBA00004651"/>
    </source>
</evidence>
<dbReference type="InterPro" id="IPR027417">
    <property type="entry name" value="P-loop_NTPase"/>
</dbReference>
<evidence type="ECO:0000256" key="5">
    <source>
        <dbReference type="ARBA" id="ARBA00022840"/>
    </source>
</evidence>
<dbReference type="Gene3D" id="1.20.1560.10">
    <property type="entry name" value="ABC transporter type 1, transmembrane domain"/>
    <property type="match status" value="1"/>
</dbReference>
<dbReference type="GO" id="GO:0016887">
    <property type="term" value="F:ATP hydrolysis activity"/>
    <property type="evidence" value="ECO:0007669"/>
    <property type="project" value="InterPro"/>
</dbReference>
<keyword evidence="7 9" id="KW-0472">Membrane</keyword>
<dbReference type="SUPFAM" id="SSF52540">
    <property type="entry name" value="P-loop containing nucleoside triphosphate hydrolases"/>
    <property type="match status" value="1"/>
</dbReference>
<proteinExistence type="predicted"/>
<dbReference type="EMBL" id="LR586016">
    <property type="protein sequence ID" value="VIP02833.1"/>
    <property type="molecule type" value="Genomic_DNA"/>
</dbReference>
<feature type="transmembrane region" description="Helical" evidence="9">
    <location>
        <begin position="414"/>
        <end position="435"/>
    </location>
</feature>
<dbReference type="KEGG" id="tim:GMBLW1_11270"/>
<evidence type="ECO:0000256" key="4">
    <source>
        <dbReference type="ARBA" id="ARBA00022741"/>
    </source>
</evidence>
<dbReference type="SMART" id="SM00382">
    <property type="entry name" value="AAA"/>
    <property type="match status" value="1"/>
</dbReference>
<dbReference type="EMBL" id="LR593887">
    <property type="protein sequence ID" value="VTS02587.1"/>
    <property type="molecule type" value="Genomic_DNA"/>
</dbReference>
<evidence type="ECO:0000313" key="12">
    <source>
        <dbReference type="EMBL" id="VIP02833.1"/>
    </source>
</evidence>
<feature type="transmembrane region" description="Helical" evidence="9">
    <location>
        <begin position="303"/>
        <end position="328"/>
    </location>
</feature>
<dbReference type="InterPro" id="IPR003593">
    <property type="entry name" value="AAA+_ATPase"/>
</dbReference>
<dbReference type="PROSITE" id="PS50893">
    <property type="entry name" value="ABC_TRANSPORTER_2"/>
    <property type="match status" value="1"/>
</dbReference>
<organism evidence="12">
    <name type="scientific">Tuwongella immobilis</name>
    <dbReference type="NCBI Taxonomy" id="692036"/>
    <lineage>
        <taxon>Bacteria</taxon>
        <taxon>Pseudomonadati</taxon>
        <taxon>Planctomycetota</taxon>
        <taxon>Planctomycetia</taxon>
        <taxon>Gemmatales</taxon>
        <taxon>Gemmataceae</taxon>
        <taxon>Tuwongella</taxon>
    </lineage>
</organism>
<feature type="transmembrane region" description="Helical" evidence="9">
    <location>
        <begin position="189"/>
        <end position="209"/>
    </location>
</feature>
<gene>
    <name evidence="12" type="ORF">GMBLW1_11270</name>
</gene>
<dbReference type="GO" id="GO:0015421">
    <property type="term" value="F:ABC-type oligopeptide transporter activity"/>
    <property type="evidence" value="ECO:0007669"/>
    <property type="project" value="TreeGrafter"/>
</dbReference>
<evidence type="ECO:0000256" key="6">
    <source>
        <dbReference type="ARBA" id="ARBA00022989"/>
    </source>
</evidence>
<dbReference type="InterPro" id="IPR017871">
    <property type="entry name" value="ABC_transporter-like_CS"/>
</dbReference>
<dbReference type="SUPFAM" id="SSF90123">
    <property type="entry name" value="ABC transporter transmembrane region"/>
    <property type="match status" value="1"/>
</dbReference>
<dbReference type="InterPro" id="IPR039421">
    <property type="entry name" value="Type_1_exporter"/>
</dbReference>
<dbReference type="PANTHER" id="PTHR43394:SF1">
    <property type="entry name" value="ATP-BINDING CASSETTE SUB-FAMILY B MEMBER 10, MITOCHONDRIAL"/>
    <property type="match status" value="1"/>
</dbReference>
<feature type="region of interest" description="Disordered" evidence="8">
    <location>
        <begin position="748"/>
        <end position="767"/>
    </location>
</feature>
<dbReference type="Gene3D" id="3.40.50.300">
    <property type="entry name" value="P-loop containing nucleotide triphosphate hydrolases"/>
    <property type="match status" value="1"/>
</dbReference>
<dbReference type="FunCoup" id="A0A6C2YNX8">
    <property type="interactions" value="82"/>
</dbReference>
<evidence type="ECO:0000259" key="11">
    <source>
        <dbReference type="PROSITE" id="PS50929"/>
    </source>
</evidence>
<comment type="subcellular location">
    <subcellularLocation>
        <location evidence="1">Cell membrane</location>
        <topology evidence="1">Multi-pass membrane protein</topology>
    </subcellularLocation>
</comment>
<dbReference type="InterPro" id="IPR003439">
    <property type="entry name" value="ABC_transporter-like_ATP-bd"/>
</dbReference>
<evidence type="ECO:0000256" key="7">
    <source>
        <dbReference type="ARBA" id="ARBA00023136"/>
    </source>
</evidence>
<dbReference type="Pfam" id="PF00005">
    <property type="entry name" value="ABC_tran"/>
    <property type="match status" value="1"/>
</dbReference>
<keyword evidence="13" id="KW-1185">Reference proteome</keyword>
<dbReference type="Pfam" id="PF00664">
    <property type="entry name" value="ABC_membrane"/>
    <property type="match status" value="1"/>
</dbReference>
<feature type="transmembrane region" description="Helical" evidence="9">
    <location>
        <begin position="447"/>
        <end position="464"/>
    </location>
</feature>
<evidence type="ECO:0000256" key="8">
    <source>
        <dbReference type="SAM" id="MobiDB-lite"/>
    </source>
</evidence>
<name>A0A6C2YNX8_9BACT</name>
<dbReference type="FunFam" id="3.40.50.300:FF:000287">
    <property type="entry name" value="Multidrug ABC transporter ATP-binding protein"/>
    <property type="match status" value="1"/>
</dbReference>
<dbReference type="Proteomes" id="UP000464378">
    <property type="component" value="Chromosome"/>
</dbReference>
<feature type="transmembrane region" description="Helical" evidence="9">
    <location>
        <begin position="229"/>
        <end position="249"/>
    </location>
</feature>
<dbReference type="InterPro" id="IPR036640">
    <property type="entry name" value="ABC1_TM_sf"/>
</dbReference>
<reference evidence="12" key="1">
    <citation type="submission" date="2019-04" db="EMBL/GenBank/DDBJ databases">
        <authorList>
            <consortium name="Science for Life Laboratories"/>
        </authorList>
    </citation>
    <scope>NUCLEOTIDE SEQUENCE</scope>
    <source>
        <strain evidence="12">MBLW1</strain>
    </source>
</reference>